<dbReference type="SUPFAM" id="SSF56801">
    <property type="entry name" value="Acetyl-CoA synthetase-like"/>
    <property type="match status" value="1"/>
</dbReference>
<gene>
    <name evidence="3" type="ORF">OG563_42230</name>
</gene>
<sequence length="524" mass="57026">MNPIRHTTFGDIIREHRRSFPEDVAFVDGPVRLSWTAFEERVNRLTDALRTAGVGPGDRVLWLGQNSVRIWELLGAAAKLGAMVCPGYWRWAAPEIAFTVRDFDPTVVVWQHEEIGETVAAARAELGEQPGVRWLRHDADADDADSYETFLASGTPDDLDLDVDPDSALLVIYTAAIDGRQCGSMLSHRNLLAMGATTAWLGDIDRDTVFLSAGPMFHIGNYQFWGIPTFLHGGRNVIVTRVVAEQILELMVGEGCTHGYLMPPTIAELVRLNESARHDLSHFRASVGVHVWQGMVTADDSRYTRNGGGEGRGYGQTEVTGFAVTGGFGGGGQGNAGRPGPFARVRIVDAQGGECAAGEAGEICVRGEVVHLGYWNRPEINARRFRDGWWHTTDLGRREPDGTISFLGTTTRMLKSAAENIFPAEVENCLEAHPAVREAAVIGVPNQRWSQDVKAVIALREGMNASAEEIIAHCREHIASYKKPKLVAFIDALPRVGGVKDYAALDERFGGGGYPGGETLGAGR</sequence>
<dbReference type="InterPro" id="IPR025110">
    <property type="entry name" value="AMP-bd_C"/>
</dbReference>
<evidence type="ECO:0000259" key="1">
    <source>
        <dbReference type="Pfam" id="PF00501"/>
    </source>
</evidence>
<organism evidence="3 4">
    <name type="scientific">Nocardia vinacea</name>
    <dbReference type="NCBI Taxonomy" id="96468"/>
    <lineage>
        <taxon>Bacteria</taxon>
        <taxon>Bacillati</taxon>
        <taxon>Actinomycetota</taxon>
        <taxon>Actinomycetes</taxon>
        <taxon>Mycobacteriales</taxon>
        <taxon>Nocardiaceae</taxon>
        <taxon>Nocardia</taxon>
    </lineage>
</organism>
<dbReference type="Pfam" id="PF00501">
    <property type="entry name" value="AMP-binding"/>
    <property type="match status" value="1"/>
</dbReference>
<accession>A0ABZ1YQX5</accession>
<keyword evidence="4" id="KW-1185">Reference proteome</keyword>
<dbReference type="Pfam" id="PF13193">
    <property type="entry name" value="AMP-binding_C"/>
    <property type="match status" value="1"/>
</dbReference>
<dbReference type="EMBL" id="CP109441">
    <property type="protein sequence ID" value="WUV45642.1"/>
    <property type="molecule type" value="Genomic_DNA"/>
</dbReference>
<dbReference type="Proteomes" id="UP001432062">
    <property type="component" value="Chromosome"/>
</dbReference>
<dbReference type="InterPro" id="IPR042099">
    <property type="entry name" value="ANL_N_sf"/>
</dbReference>
<dbReference type="PANTHER" id="PTHR43767">
    <property type="entry name" value="LONG-CHAIN-FATTY-ACID--COA LIGASE"/>
    <property type="match status" value="1"/>
</dbReference>
<feature type="domain" description="AMP-dependent synthetase/ligase" evidence="1">
    <location>
        <begin position="15"/>
        <end position="375"/>
    </location>
</feature>
<proteinExistence type="predicted"/>
<dbReference type="InterPro" id="IPR050237">
    <property type="entry name" value="ATP-dep_AMP-bd_enzyme"/>
</dbReference>
<dbReference type="Gene3D" id="3.30.300.30">
    <property type="match status" value="1"/>
</dbReference>
<evidence type="ECO:0000313" key="3">
    <source>
        <dbReference type="EMBL" id="WUV45642.1"/>
    </source>
</evidence>
<dbReference type="PANTHER" id="PTHR43767:SF1">
    <property type="entry name" value="NONRIBOSOMAL PEPTIDE SYNTHASE PES1 (EUROFUNG)-RELATED"/>
    <property type="match status" value="1"/>
</dbReference>
<feature type="domain" description="AMP-binding enzyme C-terminal" evidence="2">
    <location>
        <begin position="425"/>
        <end position="495"/>
    </location>
</feature>
<dbReference type="Gene3D" id="3.40.50.12780">
    <property type="entry name" value="N-terminal domain of ligase-like"/>
    <property type="match status" value="1"/>
</dbReference>
<protein>
    <submittedName>
        <fullName evidence="3">AMP-binding protein</fullName>
    </submittedName>
</protein>
<evidence type="ECO:0000259" key="2">
    <source>
        <dbReference type="Pfam" id="PF13193"/>
    </source>
</evidence>
<dbReference type="RefSeq" id="WP_329409061.1">
    <property type="nucleotide sequence ID" value="NZ_CP109441.1"/>
</dbReference>
<name>A0ABZ1YQX5_9NOCA</name>
<dbReference type="InterPro" id="IPR045851">
    <property type="entry name" value="AMP-bd_C_sf"/>
</dbReference>
<evidence type="ECO:0000313" key="4">
    <source>
        <dbReference type="Proteomes" id="UP001432062"/>
    </source>
</evidence>
<dbReference type="InterPro" id="IPR000873">
    <property type="entry name" value="AMP-dep_synth/lig_dom"/>
</dbReference>
<reference evidence="3" key="1">
    <citation type="submission" date="2022-10" db="EMBL/GenBank/DDBJ databases">
        <title>The complete genomes of actinobacterial strains from the NBC collection.</title>
        <authorList>
            <person name="Joergensen T.S."/>
            <person name="Alvarez Arevalo M."/>
            <person name="Sterndorff E.B."/>
            <person name="Faurdal D."/>
            <person name="Vuksanovic O."/>
            <person name="Mourched A.-S."/>
            <person name="Charusanti P."/>
            <person name="Shaw S."/>
            <person name="Blin K."/>
            <person name="Weber T."/>
        </authorList>
    </citation>
    <scope>NUCLEOTIDE SEQUENCE</scope>
    <source>
        <strain evidence="3">NBC_01482</strain>
    </source>
</reference>